<sequence>MASTQLPLETLSTWAMFNDVDLVDVEAREIPGCGLGLLSNKELSREEETFDIPTLLRIPGELVLSAEAVENYAKVDKNFRQLLEAAGHKVKCSPELDSDLEKLRDYPSSQCSPLDMTPKTSLKGGVSTPWTEYVKYLPPQVPVTTLWTEQEREMLNGTSLEASTSPASLLQCLRPSLKSKYRLLIRQSATAAKIVALTDEFDELREISATLPFWNELYWESDKVSLIDWVRVDAWFRSRCLELPKSGEAMVPVLDLANHSSKANAYYKENGKDEVVLLLRPGCRVSSGDEMTISYGDAKSGAEMLFSYGFIDPASAADRITLPLITMEDDPLGKAKLHVFDGAPTVEFVRTNGSLSWKSPFAYFMCLNEEDGLSFRVLQDTGGSRELKLFWQEEDVTATTTAFEQHIDQHPLAQIFRLRVVSVLEDLVASQLERLATGMSLEDLDESLNEGGLVCGTCISAAATLREQETSLLEAAVKALEDQVSGLLLFIAGLLSVPGLQANLTILCPLHSTVFLLLKVLQSFYLSPTIRLPRGPVLTTDFPRVWRQG</sequence>
<name>A0A135TTW3_9PEZI</name>
<dbReference type="PROSITE" id="PS50280">
    <property type="entry name" value="SET"/>
    <property type="match status" value="1"/>
</dbReference>
<dbReference type="InterPro" id="IPR001214">
    <property type="entry name" value="SET_dom"/>
</dbReference>
<evidence type="ECO:0000313" key="2">
    <source>
        <dbReference type="EMBL" id="KXH51623.1"/>
    </source>
</evidence>
<evidence type="ECO:0000313" key="3">
    <source>
        <dbReference type="Proteomes" id="UP000070054"/>
    </source>
</evidence>
<protein>
    <submittedName>
        <fullName evidence="2">SET domain-containing protein</fullName>
    </submittedName>
</protein>
<dbReference type="AlphaFoldDB" id="A0A135TTW3"/>
<dbReference type="PANTHER" id="PTHR13271:SF76">
    <property type="entry name" value="SET DOMAIN-CONTAINING PROTEIN 8"/>
    <property type="match status" value="1"/>
</dbReference>
<feature type="domain" description="SET" evidence="1">
    <location>
        <begin position="23"/>
        <end position="296"/>
    </location>
</feature>
<dbReference type="GO" id="GO:0005634">
    <property type="term" value="C:nucleus"/>
    <property type="evidence" value="ECO:0007669"/>
    <property type="project" value="TreeGrafter"/>
</dbReference>
<dbReference type="EMBL" id="JEMN01001021">
    <property type="protein sequence ID" value="KXH51623.1"/>
    <property type="molecule type" value="Genomic_DNA"/>
</dbReference>
<reference evidence="2 3" key="1">
    <citation type="submission" date="2014-02" db="EMBL/GenBank/DDBJ databases">
        <title>The genome sequence of Colletotrichum nymphaeae SA-01.</title>
        <authorList>
            <person name="Baroncelli R."/>
            <person name="Thon M.R."/>
        </authorList>
    </citation>
    <scope>NUCLEOTIDE SEQUENCE [LARGE SCALE GENOMIC DNA]</scope>
    <source>
        <strain evidence="2 3">SA-01</strain>
    </source>
</reference>
<accession>A0A135TTW3</accession>
<dbReference type="CDD" id="cd10527">
    <property type="entry name" value="SET_LSMT"/>
    <property type="match status" value="1"/>
</dbReference>
<dbReference type="PANTHER" id="PTHR13271">
    <property type="entry name" value="UNCHARACTERIZED PUTATIVE METHYLTRANSFERASE"/>
    <property type="match status" value="1"/>
</dbReference>
<dbReference type="Gene3D" id="3.90.1410.10">
    <property type="entry name" value="set domain protein methyltransferase, domain 1"/>
    <property type="match status" value="1"/>
</dbReference>
<proteinExistence type="predicted"/>
<dbReference type="OrthoDB" id="441812at2759"/>
<keyword evidence="3" id="KW-1185">Reference proteome</keyword>
<dbReference type="InterPro" id="IPR050600">
    <property type="entry name" value="SETD3_SETD6_MTase"/>
</dbReference>
<organism evidence="2 3">
    <name type="scientific">Colletotrichum nymphaeae SA-01</name>
    <dbReference type="NCBI Taxonomy" id="1460502"/>
    <lineage>
        <taxon>Eukaryota</taxon>
        <taxon>Fungi</taxon>
        <taxon>Dikarya</taxon>
        <taxon>Ascomycota</taxon>
        <taxon>Pezizomycotina</taxon>
        <taxon>Sordariomycetes</taxon>
        <taxon>Hypocreomycetidae</taxon>
        <taxon>Glomerellales</taxon>
        <taxon>Glomerellaceae</taxon>
        <taxon>Colletotrichum</taxon>
        <taxon>Colletotrichum acutatum species complex</taxon>
    </lineage>
</organism>
<dbReference type="InterPro" id="IPR046341">
    <property type="entry name" value="SET_dom_sf"/>
</dbReference>
<gene>
    <name evidence="2" type="ORF">CNYM01_06385</name>
</gene>
<dbReference type="GO" id="GO:0016279">
    <property type="term" value="F:protein-lysine N-methyltransferase activity"/>
    <property type="evidence" value="ECO:0007669"/>
    <property type="project" value="TreeGrafter"/>
</dbReference>
<dbReference type="SUPFAM" id="SSF82199">
    <property type="entry name" value="SET domain"/>
    <property type="match status" value="1"/>
</dbReference>
<comment type="caution">
    <text evidence="2">The sequence shown here is derived from an EMBL/GenBank/DDBJ whole genome shotgun (WGS) entry which is preliminary data.</text>
</comment>
<evidence type="ECO:0000259" key="1">
    <source>
        <dbReference type="PROSITE" id="PS50280"/>
    </source>
</evidence>
<dbReference type="Proteomes" id="UP000070054">
    <property type="component" value="Unassembled WGS sequence"/>
</dbReference>